<dbReference type="InterPro" id="IPR012337">
    <property type="entry name" value="RNaseH-like_sf"/>
</dbReference>
<evidence type="ECO:0000313" key="3">
    <source>
        <dbReference type="Proteomes" id="UP000320735"/>
    </source>
</evidence>
<dbReference type="Pfam" id="PF13683">
    <property type="entry name" value="rve_3"/>
    <property type="match status" value="1"/>
</dbReference>
<comment type="caution">
    <text evidence="2">The sequence shown here is derived from an EMBL/GenBank/DDBJ whole genome shotgun (WGS) entry which is preliminary data.</text>
</comment>
<dbReference type="Gene3D" id="3.30.420.10">
    <property type="entry name" value="Ribonuclease H-like superfamily/Ribonuclease H"/>
    <property type="match status" value="1"/>
</dbReference>
<feature type="domain" description="Integrase catalytic" evidence="1">
    <location>
        <begin position="144"/>
        <end position="325"/>
    </location>
</feature>
<keyword evidence="3" id="KW-1185">Reference proteome</keyword>
<organism evidence="2 3">
    <name type="scientific">Symmachiella macrocystis</name>
    <dbReference type="NCBI Taxonomy" id="2527985"/>
    <lineage>
        <taxon>Bacteria</taxon>
        <taxon>Pseudomonadati</taxon>
        <taxon>Planctomycetota</taxon>
        <taxon>Planctomycetia</taxon>
        <taxon>Planctomycetales</taxon>
        <taxon>Planctomycetaceae</taxon>
        <taxon>Symmachiella</taxon>
    </lineage>
</organism>
<gene>
    <name evidence="2" type="ORF">CA54_38630</name>
</gene>
<evidence type="ECO:0000259" key="1">
    <source>
        <dbReference type="PROSITE" id="PS50994"/>
    </source>
</evidence>
<reference evidence="2 3" key="1">
    <citation type="submission" date="2019-02" db="EMBL/GenBank/DDBJ databases">
        <title>Deep-cultivation of Planctomycetes and their phenomic and genomic characterization uncovers novel biology.</title>
        <authorList>
            <person name="Wiegand S."/>
            <person name="Jogler M."/>
            <person name="Boedeker C."/>
            <person name="Pinto D."/>
            <person name="Vollmers J."/>
            <person name="Rivas-Marin E."/>
            <person name="Kohn T."/>
            <person name="Peeters S.H."/>
            <person name="Heuer A."/>
            <person name="Rast P."/>
            <person name="Oberbeckmann S."/>
            <person name="Bunk B."/>
            <person name="Jeske O."/>
            <person name="Meyerdierks A."/>
            <person name="Storesund J.E."/>
            <person name="Kallscheuer N."/>
            <person name="Luecker S."/>
            <person name="Lage O.M."/>
            <person name="Pohl T."/>
            <person name="Merkel B.J."/>
            <person name="Hornburger P."/>
            <person name="Mueller R.-W."/>
            <person name="Bruemmer F."/>
            <person name="Labrenz M."/>
            <person name="Spormann A.M."/>
            <person name="Op Den Camp H."/>
            <person name="Overmann J."/>
            <person name="Amann R."/>
            <person name="Jetten M.S.M."/>
            <person name="Mascher T."/>
            <person name="Medema M.H."/>
            <person name="Devos D.P."/>
            <person name="Kaster A.-K."/>
            <person name="Ovreas L."/>
            <person name="Rohde M."/>
            <person name="Galperin M.Y."/>
            <person name="Jogler C."/>
        </authorList>
    </citation>
    <scope>NUCLEOTIDE SEQUENCE [LARGE SCALE GENOMIC DNA]</scope>
    <source>
        <strain evidence="2 3">CA54</strain>
    </source>
</reference>
<dbReference type="SUPFAM" id="SSF53098">
    <property type="entry name" value="Ribonuclease H-like"/>
    <property type="match status" value="1"/>
</dbReference>
<proteinExistence type="predicted"/>
<sequence length="352" mass="40908">MSRLFHPLLLLIANASEHRLAKHVQYLKEELSILRARIPGEIHTKPEERARLLKFGKPLGKDIDRLISIVTPSTFHRWVREERRGYKPAKPGRPRKRQVLRELVRKIARETGVGYTRILGELRRLGINRICRQTVRNILKEEGIDTSPKRSQGSWEQFIKIHAKTLWACDFFTQRVITPRGIMNYFLLVFINVETREIFVSNSMAHPDSAWVTQQARNFLMHTSDGDDKPACLIRDRDTKFTVQFDDVLKAEGVKVKVLPIQSPNLNSRCERVIQSIKQECLDNFLVFGEQHLNYLVREYVGYYNNQRAHSACGHLPPSCADPPAENNRIVLDQIVRRERLGGLIQWYERAA</sequence>
<accession>A0A5C6BBI4</accession>
<dbReference type="InterPro" id="IPR036397">
    <property type="entry name" value="RNaseH_sf"/>
</dbReference>
<dbReference type="GO" id="GO:0015074">
    <property type="term" value="P:DNA integration"/>
    <property type="evidence" value="ECO:0007669"/>
    <property type="project" value="InterPro"/>
</dbReference>
<name>A0A5C6BBI4_9PLAN</name>
<dbReference type="InterPro" id="IPR001584">
    <property type="entry name" value="Integrase_cat-core"/>
</dbReference>
<dbReference type="Proteomes" id="UP000320735">
    <property type="component" value="Unassembled WGS sequence"/>
</dbReference>
<dbReference type="GO" id="GO:0003676">
    <property type="term" value="F:nucleic acid binding"/>
    <property type="evidence" value="ECO:0007669"/>
    <property type="project" value="InterPro"/>
</dbReference>
<protein>
    <submittedName>
        <fullName evidence="2">Integrase core domain protein</fullName>
    </submittedName>
</protein>
<dbReference type="OrthoDB" id="239066at2"/>
<dbReference type="PROSITE" id="PS50994">
    <property type="entry name" value="INTEGRASE"/>
    <property type="match status" value="1"/>
</dbReference>
<dbReference type="EMBL" id="SJPP01000002">
    <property type="protein sequence ID" value="TWU08629.1"/>
    <property type="molecule type" value="Genomic_DNA"/>
</dbReference>
<evidence type="ECO:0000313" key="2">
    <source>
        <dbReference type="EMBL" id="TWU08629.1"/>
    </source>
</evidence>
<dbReference type="AlphaFoldDB" id="A0A5C6BBI4"/>
<dbReference type="RefSeq" id="WP_146372449.1">
    <property type="nucleotide sequence ID" value="NZ_SJPP01000002.1"/>
</dbReference>